<proteinExistence type="predicted"/>
<dbReference type="RefSeq" id="WP_012869376.1">
    <property type="nucleotide sequence ID" value="NC_013522.1"/>
</dbReference>
<dbReference type="eggNOG" id="COG2264">
    <property type="taxonomic scope" value="Bacteria"/>
</dbReference>
<dbReference type="Pfam" id="PF06325">
    <property type="entry name" value="PrmA"/>
    <property type="match status" value="1"/>
</dbReference>
<organism evidence="3 4">
    <name type="scientific">Thermanaerovibrio acidaminovorans (strain ATCC 49978 / DSM 6589 / Su883)</name>
    <name type="common">Selenomonas acidaminovorans</name>
    <dbReference type="NCBI Taxonomy" id="525903"/>
    <lineage>
        <taxon>Bacteria</taxon>
        <taxon>Thermotogati</taxon>
        <taxon>Synergistota</taxon>
        <taxon>Synergistia</taxon>
        <taxon>Synergistales</taxon>
        <taxon>Synergistaceae</taxon>
        <taxon>Thermanaerovibrio</taxon>
    </lineage>
</organism>
<reference evidence="3 4" key="1">
    <citation type="journal article" date="2009" name="Stand. Genomic Sci.">
        <title>Complete genome sequence of Thermanaerovibrio acidaminovorans type strain (Su883).</title>
        <authorList>
            <person name="Chovatia M."/>
            <person name="Sikorski J."/>
            <person name="Schroder M."/>
            <person name="Lapidus A."/>
            <person name="Nolan M."/>
            <person name="Tice H."/>
            <person name="Glavina Del Rio T."/>
            <person name="Copeland A."/>
            <person name="Cheng J.F."/>
            <person name="Lucas S."/>
            <person name="Chen F."/>
            <person name="Bruce D."/>
            <person name="Goodwin L."/>
            <person name="Pitluck S."/>
            <person name="Ivanova N."/>
            <person name="Mavromatis K."/>
            <person name="Ovchinnikova G."/>
            <person name="Pati A."/>
            <person name="Chen A."/>
            <person name="Palaniappan K."/>
            <person name="Land M."/>
            <person name="Hauser L."/>
            <person name="Chang Y.J."/>
            <person name="Jeffries C.D."/>
            <person name="Chain P."/>
            <person name="Saunders E."/>
            <person name="Detter J.C."/>
            <person name="Brettin T."/>
            <person name="Rohde M."/>
            <person name="Goker M."/>
            <person name="Spring S."/>
            <person name="Bristow J."/>
            <person name="Markowitz V."/>
            <person name="Hugenholtz P."/>
            <person name="Kyrpides N.C."/>
            <person name="Klenk H.P."/>
            <person name="Eisen J.A."/>
        </authorList>
    </citation>
    <scope>NUCLEOTIDE SEQUENCE [LARGE SCALE GENOMIC DNA]</scope>
    <source>
        <strain evidence="4">ATCC 49978 / DSM 6589 / Su883</strain>
    </source>
</reference>
<dbReference type="PANTHER" id="PTHR43648">
    <property type="entry name" value="ELECTRON TRANSFER FLAVOPROTEIN BETA SUBUNIT LYSINE METHYLTRANSFERASE"/>
    <property type="match status" value="1"/>
</dbReference>
<sequence length="288" mass="31437">MGSFWWYITLKGPDGSEEALMSAADLAGSCGSEIQELPEGVRIRYYFLSSNDLGYWQMRLLEALGDGVDVEVEDSGKLENQQWYRVCEEGFTPVEAGRGFIITAPWHAQSCGSDRIPLIIKPGSAFGTGYHESTRIALGLLEDAREMLGPGFTLLDVGTGSGILAIGAIKLGAGTVYARDLDGTVLPELRENLELNHLEGAVQFEEGDLLKGFQHRVDLITANILKDPLISMLPHVHGVLSPRGLCVFSGLLLSEREEFLSALEANRLRPEKESSQGDWWGVLASNKA</sequence>
<name>D1B9A7_THEAS</name>
<evidence type="ECO:0000256" key="1">
    <source>
        <dbReference type="ARBA" id="ARBA00022603"/>
    </source>
</evidence>
<dbReference type="HOGENOM" id="CLU_049382_0_1_0"/>
<dbReference type="InterPro" id="IPR029063">
    <property type="entry name" value="SAM-dependent_MTases_sf"/>
</dbReference>
<dbReference type="OrthoDB" id="9785995at2"/>
<accession>D1B9A7</accession>
<evidence type="ECO:0000313" key="3">
    <source>
        <dbReference type="EMBL" id="ACZ18860.1"/>
    </source>
</evidence>
<dbReference type="Proteomes" id="UP000002030">
    <property type="component" value="Chromosome"/>
</dbReference>
<dbReference type="GO" id="GO:0032259">
    <property type="term" value="P:methylation"/>
    <property type="evidence" value="ECO:0007669"/>
    <property type="project" value="UniProtKB-KW"/>
</dbReference>
<dbReference type="SUPFAM" id="SSF53335">
    <property type="entry name" value="S-adenosyl-L-methionine-dependent methyltransferases"/>
    <property type="match status" value="1"/>
</dbReference>
<dbReference type="CDD" id="cd02440">
    <property type="entry name" value="AdoMet_MTases"/>
    <property type="match status" value="1"/>
</dbReference>
<dbReference type="PANTHER" id="PTHR43648:SF1">
    <property type="entry name" value="ELECTRON TRANSFER FLAVOPROTEIN BETA SUBUNIT LYSINE METHYLTRANSFERASE"/>
    <property type="match status" value="1"/>
</dbReference>
<dbReference type="EnsemblBacteria" id="ACZ18860">
    <property type="protein sequence ID" value="ACZ18860"/>
    <property type="gene ID" value="Taci_0624"/>
</dbReference>
<dbReference type="GO" id="GO:0008276">
    <property type="term" value="F:protein methyltransferase activity"/>
    <property type="evidence" value="ECO:0007669"/>
    <property type="project" value="TreeGrafter"/>
</dbReference>
<dbReference type="KEGG" id="tai:Taci_0624"/>
<dbReference type="STRING" id="525903.Taci_0624"/>
<dbReference type="Gene3D" id="3.40.50.150">
    <property type="entry name" value="Vaccinia Virus protein VP39"/>
    <property type="match status" value="1"/>
</dbReference>
<dbReference type="EMBL" id="CP001818">
    <property type="protein sequence ID" value="ACZ18860.1"/>
    <property type="molecule type" value="Genomic_DNA"/>
</dbReference>
<gene>
    <name evidence="3" type="ordered locus">Taci_0624</name>
</gene>
<dbReference type="InterPro" id="IPR050078">
    <property type="entry name" value="Ribosomal_L11_MeTrfase_PrmA"/>
</dbReference>
<dbReference type="PATRIC" id="fig|525903.6.peg.630"/>
<dbReference type="AlphaFoldDB" id="D1B9A7"/>
<keyword evidence="1 3" id="KW-0489">Methyltransferase</keyword>
<keyword evidence="2" id="KW-0808">Transferase</keyword>
<evidence type="ECO:0000313" key="4">
    <source>
        <dbReference type="Proteomes" id="UP000002030"/>
    </source>
</evidence>
<keyword evidence="4" id="KW-1185">Reference proteome</keyword>
<evidence type="ECO:0000256" key="2">
    <source>
        <dbReference type="ARBA" id="ARBA00022679"/>
    </source>
</evidence>
<protein>
    <submittedName>
        <fullName evidence="3">Ribosomal L11 methyltransferase</fullName>
    </submittedName>
</protein>